<gene>
    <name evidence="6" type="primary">rnd</name>
    <name evidence="8" type="ORF">IDSA_02680</name>
</gene>
<evidence type="ECO:0000313" key="8">
    <source>
        <dbReference type="EMBL" id="KFZ31624.1"/>
    </source>
</evidence>
<dbReference type="InterPro" id="IPR012337">
    <property type="entry name" value="RNaseH-like_sf"/>
</dbReference>
<dbReference type="OrthoDB" id="9800549at2"/>
<keyword evidence="1 6" id="KW-0963">Cytoplasm</keyword>
<dbReference type="Gene3D" id="1.10.150.80">
    <property type="entry name" value="HRDC domain"/>
    <property type="match status" value="2"/>
</dbReference>
<dbReference type="STRING" id="435908.IDSA_02680"/>
<dbReference type="GO" id="GO:0005737">
    <property type="term" value="C:cytoplasm"/>
    <property type="evidence" value="ECO:0007669"/>
    <property type="project" value="UniProtKB-SubCell"/>
</dbReference>
<comment type="similarity">
    <text evidence="6">Belongs to the RNase D family.</text>
</comment>
<evidence type="ECO:0000259" key="7">
    <source>
        <dbReference type="PROSITE" id="PS50967"/>
    </source>
</evidence>
<dbReference type="eggNOG" id="COG0349">
    <property type="taxonomic scope" value="Bacteria"/>
</dbReference>
<dbReference type="GO" id="GO:0000166">
    <property type="term" value="F:nucleotide binding"/>
    <property type="evidence" value="ECO:0007669"/>
    <property type="project" value="InterPro"/>
</dbReference>
<dbReference type="Pfam" id="PF01612">
    <property type="entry name" value="DNA_pol_A_exo1"/>
    <property type="match status" value="1"/>
</dbReference>
<dbReference type="Pfam" id="PF21293">
    <property type="entry name" value="RNAseD_HRDC_C"/>
    <property type="match status" value="1"/>
</dbReference>
<dbReference type="NCBIfam" id="TIGR01388">
    <property type="entry name" value="rnd"/>
    <property type="match status" value="1"/>
</dbReference>
<comment type="caution">
    <text evidence="8">The sequence shown here is derived from an EMBL/GenBank/DDBJ whole genome shotgun (WGS) entry which is preliminary data.</text>
</comment>
<keyword evidence="9" id="KW-1185">Reference proteome</keyword>
<dbReference type="PROSITE" id="PS50967">
    <property type="entry name" value="HRDC"/>
    <property type="match status" value="1"/>
</dbReference>
<evidence type="ECO:0000256" key="3">
    <source>
        <dbReference type="ARBA" id="ARBA00022722"/>
    </source>
</evidence>
<dbReference type="InterPro" id="IPR051086">
    <property type="entry name" value="RNase_D-like"/>
</dbReference>
<dbReference type="PANTHER" id="PTHR47649">
    <property type="entry name" value="RIBONUCLEASE D"/>
    <property type="match status" value="1"/>
</dbReference>
<keyword evidence="3 6" id="KW-0540">Nuclease</keyword>
<comment type="subcellular location">
    <subcellularLocation>
        <location evidence="6">Cytoplasm</location>
    </subcellularLocation>
</comment>
<dbReference type="Gene3D" id="3.30.420.10">
    <property type="entry name" value="Ribonuclease H-like superfamily/Ribonuclease H"/>
    <property type="match status" value="1"/>
</dbReference>
<dbReference type="InterPro" id="IPR048579">
    <property type="entry name" value="RNAseD_HRDC_C"/>
</dbReference>
<name>A0A094J0M0_9GAMM</name>
<dbReference type="SUPFAM" id="SSF53098">
    <property type="entry name" value="Ribonuclease H-like"/>
    <property type="match status" value="1"/>
</dbReference>
<dbReference type="AlphaFoldDB" id="A0A094J0M0"/>
<dbReference type="SMART" id="SM00341">
    <property type="entry name" value="HRDC"/>
    <property type="match status" value="1"/>
</dbReference>
<dbReference type="GO" id="GO:0042780">
    <property type="term" value="P:tRNA 3'-end processing"/>
    <property type="evidence" value="ECO:0007669"/>
    <property type="project" value="UniProtKB-UniRule"/>
</dbReference>
<keyword evidence="5 6" id="KW-0269">Exonuclease</keyword>
<dbReference type="CDD" id="cd06142">
    <property type="entry name" value="RNaseD_exo"/>
    <property type="match status" value="1"/>
</dbReference>
<dbReference type="GO" id="GO:0008408">
    <property type="term" value="F:3'-5' exonuclease activity"/>
    <property type="evidence" value="ECO:0007669"/>
    <property type="project" value="InterPro"/>
</dbReference>
<dbReference type="EMBL" id="JPER01000001">
    <property type="protein sequence ID" value="KFZ31624.1"/>
    <property type="molecule type" value="Genomic_DNA"/>
</dbReference>
<dbReference type="SUPFAM" id="SSF47819">
    <property type="entry name" value="HRDC-like"/>
    <property type="match status" value="2"/>
</dbReference>
<dbReference type="InterPro" id="IPR036397">
    <property type="entry name" value="RNaseH_sf"/>
</dbReference>
<keyword evidence="4 6" id="KW-0378">Hydrolase</keyword>
<evidence type="ECO:0000256" key="6">
    <source>
        <dbReference type="HAMAP-Rule" id="MF_01899"/>
    </source>
</evidence>
<protein>
    <recommendedName>
        <fullName evidence="6">Ribonuclease D</fullName>
        <shortName evidence="6">RNase D</shortName>
        <ecNumber evidence="6">3.1.13.5</ecNumber>
    </recommendedName>
</protein>
<proteinExistence type="inferred from homology"/>
<comment type="catalytic activity">
    <reaction evidence="6">
        <text>Exonucleolytic cleavage that removes extra residues from the 3'-terminus of tRNA to produce 5'-mononucleotides.</text>
        <dbReference type="EC" id="3.1.13.5"/>
    </reaction>
</comment>
<dbReference type="GO" id="GO:0033890">
    <property type="term" value="F:ribonuclease D activity"/>
    <property type="evidence" value="ECO:0007669"/>
    <property type="project" value="UniProtKB-UniRule"/>
</dbReference>
<evidence type="ECO:0000256" key="5">
    <source>
        <dbReference type="ARBA" id="ARBA00022839"/>
    </source>
</evidence>
<dbReference type="GO" id="GO:0003676">
    <property type="term" value="F:nucleic acid binding"/>
    <property type="evidence" value="ECO:0007669"/>
    <property type="project" value="InterPro"/>
</dbReference>
<dbReference type="InterPro" id="IPR002121">
    <property type="entry name" value="HRDC_dom"/>
</dbReference>
<comment type="cofactor">
    <cofactor evidence="6">
        <name>a divalent metal cation</name>
        <dbReference type="ChEBI" id="CHEBI:60240"/>
    </cofactor>
</comment>
<keyword evidence="2 6" id="KW-0819">tRNA processing</keyword>
<evidence type="ECO:0000256" key="2">
    <source>
        <dbReference type="ARBA" id="ARBA00022694"/>
    </source>
</evidence>
<organism evidence="8 9">
    <name type="scientific">Pseudidiomarina salinarum</name>
    <dbReference type="NCBI Taxonomy" id="435908"/>
    <lineage>
        <taxon>Bacteria</taxon>
        <taxon>Pseudomonadati</taxon>
        <taxon>Pseudomonadota</taxon>
        <taxon>Gammaproteobacteria</taxon>
        <taxon>Alteromonadales</taxon>
        <taxon>Idiomarinaceae</taxon>
        <taxon>Pseudidiomarina</taxon>
    </lineage>
</organism>
<dbReference type="InterPro" id="IPR006292">
    <property type="entry name" value="RNase_D"/>
</dbReference>
<dbReference type="EC" id="3.1.13.5" evidence="6"/>
<dbReference type="SMART" id="SM00474">
    <property type="entry name" value="35EXOc"/>
    <property type="match status" value="1"/>
</dbReference>
<comment type="function">
    <text evidence="6">Exonuclease involved in the 3' processing of various precursor tRNAs. Initiates hydrolysis at the 3'-terminus of an RNA molecule and releases 5'-mononucleotides.</text>
</comment>
<dbReference type="PANTHER" id="PTHR47649:SF1">
    <property type="entry name" value="RIBONUCLEASE D"/>
    <property type="match status" value="1"/>
</dbReference>
<evidence type="ECO:0000256" key="1">
    <source>
        <dbReference type="ARBA" id="ARBA00022490"/>
    </source>
</evidence>
<dbReference type="InterPro" id="IPR044876">
    <property type="entry name" value="HRDC_dom_sf"/>
</dbReference>
<evidence type="ECO:0000256" key="4">
    <source>
        <dbReference type="ARBA" id="ARBA00022801"/>
    </source>
</evidence>
<dbReference type="HAMAP" id="MF_01899">
    <property type="entry name" value="RNase_D"/>
    <property type="match status" value="1"/>
</dbReference>
<accession>A0A094J0M0</accession>
<dbReference type="InterPro" id="IPR002562">
    <property type="entry name" value="3'-5'_exonuclease_dom"/>
</dbReference>
<reference evidence="8 9" key="1">
    <citation type="submission" date="2014-06" db="EMBL/GenBank/DDBJ databases">
        <title>The draft genome sequence of Idiomarina salinarum ISL-52.</title>
        <authorList>
            <person name="Du J."/>
            <person name="Shao Z."/>
        </authorList>
    </citation>
    <scope>NUCLEOTIDE SEQUENCE [LARGE SCALE GENOMIC DNA]</scope>
    <source>
        <strain evidence="8 9">ISL-52</strain>
    </source>
</reference>
<dbReference type="Proteomes" id="UP000054363">
    <property type="component" value="Unassembled WGS sequence"/>
</dbReference>
<sequence>MPSYTLITTPAELQAFCQRARQASYLAVDTEFVRTRTYYARLGLVQLRAGADVVLVDPVALSAEHFPDALQPMWELLKDPDLTVVIHAGGEDYEILTQHMGQIPEGIFDTQIGAAFAGYGDALGYAALVNEFTGVVIDKSQSRTDWMQRPLAAEQLDYAAADVQYLYDIYPKLLAELDAAGKTHLVLAESAEQVRKRAVTIPDDYLYLYFGNAWQCNAAQLAVLRELLIWRQQRARAADIPLGFVAKDHTMLELARRTPASAQELRGITDLSPVTVRYAGDELLAAIKRGQQTTELPEPLTRLTDLPDYKLTFNAIKQRVQELAVELEVPASLIASRRQINDVIHWCVQVPAAAKAYLPPPDLFVSWRGDKLRTELEALIKRET</sequence>
<evidence type="ECO:0000313" key="9">
    <source>
        <dbReference type="Proteomes" id="UP000054363"/>
    </source>
</evidence>
<dbReference type="InterPro" id="IPR010997">
    <property type="entry name" value="HRDC-like_sf"/>
</dbReference>
<dbReference type="RefSeq" id="WP_034773987.1">
    <property type="nucleotide sequence ID" value="NZ_JPER01000001.1"/>
</dbReference>
<dbReference type="Pfam" id="PF00570">
    <property type="entry name" value="HRDC"/>
    <property type="match status" value="1"/>
</dbReference>
<feature type="domain" description="HRDC" evidence="7">
    <location>
        <begin position="217"/>
        <end position="297"/>
    </location>
</feature>